<feature type="transmembrane region" description="Helical" evidence="1">
    <location>
        <begin position="397"/>
        <end position="419"/>
    </location>
</feature>
<keyword evidence="1" id="KW-1133">Transmembrane helix</keyword>
<accession>A0A1F6W2G9</accession>
<feature type="transmembrane region" description="Helical" evidence="1">
    <location>
        <begin position="431"/>
        <end position="449"/>
    </location>
</feature>
<gene>
    <name evidence="2" type="ORF">A3C67_01835</name>
</gene>
<evidence type="ECO:0000313" key="3">
    <source>
        <dbReference type="Proteomes" id="UP000179275"/>
    </source>
</evidence>
<evidence type="ECO:0008006" key="4">
    <source>
        <dbReference type="Google" id="ProtNLM"/>
    </source>
</evidence>
<dbReference type="EMBL" id="MFUG01000011">
    <property type="protein sequence ID" value="OGI76079.1"/>
    <property type="molecule type" value="Genomic_DNA"/>
</dbReference>
<feature type="transmembrane region" description="Helical" evidence="1">
    <location>
        <begin position="470"/>
        <end position="494"/>
    </location>
</feature>
<sequence length="765" mass="82818">MRKFLPYILILVILAGTFVPLANVQAQAAKGCFDKSFFYVPSIKNETDCTNKDFSWITSAEAAAALASSRQTNPLQKHCYDTRGVGTGATTEAECKTPAGNGNTWRTAGEQVSAQATARQSASSRTDLEKKLTSCNPFSSGFSFVMGCIQWFVYVFFVTIPSVLLAVVAKFFDFMAALTLSSNMYSAGFVEQIWRIVRDFANIFFILVLLYAAFQLILGLAGSSNAKKVIADVIIIALLVNFSLFFTKVVIDSSNILALIFYNKIDTTGSTPEPVSTPGQLAVQEKDMAKALVSAFNINAFFNTKMLEDVDKGSAHLGVQHALNPYVLIALMVIYGLIVSILIYAFFIAGFAFFSRMITLIILLVVSPFAFVSYAIPGLKKIDTIGFDSWLHKLMETSFVAAVFMFIIYMTSIIIKAPIFSTALNTTYTGMVQTIIVIFMPAVLIAILLTKGASYAKKASGEFAGKIIGMGTAVAGLAVGGAMGGAALLGTGGLGNLAARTLSSKTLQDKAKEEKGIGGRLARMTLRSADYGTKASFDLRKAPGMGAVTKMTGLNLESAKGIGLGFKEGGYEKRREDKVKKKQQRAKQLEVREDEGLKQNLNKVEKDLQDLLVANSHDIELVDKKITTARQNLNDANARFGAGSTQALDAGTVLADLKGQRKARKDGALFFDSSGALHDFSTNRVGGVATGASINDLEDNIIPDARHDVEAETKSRQRAYADRATRFGRNVTVWGKTFYIGNRANREAAYKIRMGAKLDSGEKSK</sequence>
<dbReference type="Proteomes" id="UP000179275">
    <property type="component" value="Unassembled WGS sequence"/>
</dbReference>
<dbReference type="AlphaFoldDB" id="A0A1F6W2G9"/>
<proteinExistence type="predicted"/>
<organism evidence="2 3">
    <name type="scientific">Candidatus Nomurabacteria bacterium RIFCSPHIGHO2_02_FULL_42_19</name>
    <dbReference type="NCBI Taxonomy" id="1801756"/>
    <lineage>
        <taxon>Bacteria</taxon>
        <taxon>Candidatus Nomuraibacteriota</taxon>
    </lineage>
</organism>
<reference evidence="2 3" key="1">
    <citation type="journal article" date="2016" name="Nat. Commun.">
        <title>Thousands of microbial genomes shed light on interconnected biogeochemical processes in an aquifer system.</title>
        <authorList>
            <person name="Anantharaman K."/>
            <person name="Brown C.T."/>
            <person name="Hug L.A."/>
            <person name="Sharon I."/>
            <person name="Castelle C.J."/>
            <person name="Probst A.J."/>
            <person name="Thomas B.C."/>
            <person name="Singh A."/>
            <person name="Wilkins M.J."/>
            <person name="Karaoz U."/>
            <person name="Brodie E.L."/>
            <person name="Williams K.H."/>
            <person name="Hubbard S.S."/>
            <person name="Banfield J.F."/>
        </authorList>
    </citation>
    <scope>NUCLEOTIDE SEQUENCE [LARGE SCALE GENOMIC DNA]</scope>
</reference>
<feature type="transmembrane region" description="Helical" evidence="1">
    <location>
        <begin position="353"/>
        <end position="376"/>
    </location>
</feature>
<evidence type="ECO:0000256" key="1">
    <source>
        <dbReference type="SAM" id="Phobius"/>
    </source>
</evidence>
<protein>
    <recommendedName>
        <fullName evidence="4">TrbL/VirB6 plasmid conjugal transfer protein</fullName>
    </recommendedName>
</protein>
<name>A0A1F6W2G9_9BACT</name>
<comment type="caution">
    <text evidence="2">The sequence shown here is derived from an EMBL/GenBank/DDBJ whole genome shotgun (WGS) entry which is preliminary data.</text>
</comment>
<feature type="transmembrane region" description="Helical" evidence="1">
    <location>
        <begin position="200"/>
        <end position="223"/>
    </location>
</feature>
<keyword evidence="1" id="KW-0812">Transmembrane</keyword>
<dbReference type="STRING" id="1801756.A3C67_01835"/>
<keyword evidence="1" id="KW-0472">Membrane</keyword>
<evidence type="ECO:0000313" key="2">
    <source>
        <dbReference type="EMBL" id="OGI76079.1"/>
    </source>
</evidence>
<feature type="transmembrane region" description="Helical" evidence="1">
    <location>
        <begin position="151"/>
        <end position="180"/>
    </location>
</feature>
<feature type="transmembrane region" description="Helical" evidence="1">
    <location>
        <begin position="229"/>
        <end position="251"/>
    </location>
</feature>
<feature type="transmembrane region" description="Helical" evidence="1">
    <location>
        <begin position="326"/>
        <end position="347"/>
    </location>
</feature>